<gene>
    <name evidence="1" type="ORF">GEMHA0001_0582</name>
</gene>
<dbReference type="Proteomes" id="UP000006004">
    <property type="component" value="Unassembled WGS sequence"/>
</dbReference>
<sequence length="37" mass="4370">MIVILYYNRIKDTSENVKNKKKLEAIPMNLAYKILNS</sequence>
<dbReference type="AlphaFoldDB" id="C5NYP2"/>
<reference evidence="1" key="2">
    <citation type="submission" date="2009-06" db="EMBL/GenBank/DDBJ databases">
        <authorList>
            <person name="Sebastian Y."/>
            <person name="Madupu R."/>
            <person name="Durkin A.S."/>
            <person name="Torralba M."/>
            <person name="Methe B."/>
            <person name="Sutton G.G."/>
            <person name="Strausberg R.L."/>
            <person name="Nelson K.E."/>
        </authorList>
    </citation>
    <scope>NUCLEOTIDE SEQUENCE [LARGE SCALE GENOMIC DNA]</scope>
    <source>
        <strain evidence="1">ATCC 10379</strain>
    </source>
</reference>
<comment type="caution">
    <text evidence="1">The sequence shown here is derived from an EMBL/GenBank/DDBJ whole genome shotgun (WGS) entry which is preliminary data.</text>
</comment>
<protein>
    <submittedName>
        <fullName evidence="1">Uncharacterized protein</fullName>
    </submittedName>
</protein>
<reference evidence="1" key="1">
    <citation type="submission" date="2009-01" db="EMBL/GenBank/DDBJ databases">
        <authorList>
            <person name="Fulton L."/>
            <person name="Clifton S."/>
            <person name="Chinwalla A.T."/>
            <person name="Mitreva M."/>
            <person name="Sodergren E."/>
            <person name="Weinstock G."/>
            <person name="Clifton S."/>
            <person name="Dooling D.J."/>
            <person name="Fulton B."/>
            <person name="Minx P."/>
            <person name="Pepin K.H."/>
            <person name="Johnson M."/>
            <person name="Bhonagiri V."/>
            <person name="Nash W.E."/>
            <person name="Mardis E.R."/>
            <person name="Wilson R.K."/>
        </authorList>
    </citation>
    <scope>NUCLEOTIDE SEQUENCE [LARGE SCALE GENOMIC DNA]</scope>
    <source>
        <strain evidence="1">ATCC 10379</strain>
    </source>
</reference>
<dbReference type="EMBL" id="ACDZ02000014">
    <property type="protein sequence ID" value="EER68019.1"/>
    <property type="molecule type" value="Genomic_DNA"/>
</dbReference>
<evidence type="ECO:0000313" key="1">
    <source>
        <dbReference type="EMBL" id="EER68019.1"/>
    </source>
</evidence>
<accession>C5NYP2</accession>
<organism evidence="1 2">
    <name type="scientific">Gemella haemolysans ATCC 10379</name>
    <dbReference type="NCBI Taxonomy" id="546270"/>
    <lineage>
        <taxon>Bacteria</taxon>
        <taxon>Bacillati</taxon>
        <taxon>Bacillota</taxon>
        <taxon>Bacilli</taxon>
        <taxon>Bacillales</taxon>
        <taxon>Gemellaceae</taxon>
        <taxon>Gemella</taxon>
    </lineage>
</organism>
<evidence type="ECO:0000313" key="2">
    <source>
        <dbReference type="Proteomes" id="UP000006004"/>
    </source>
</evidence>
<name>C5NYP2_9BACL</name>
<proteinExistence type="predicted"/>
<keyword evidence="2" id="KW-1185">Reference proteome</keyword>